<feature type="region of interest" description="Disordered" evidence="1">
    <location>
        <begin position="16"/>
        <end position="48"/>
    </location>
</feature>
<sequence>MAKFFRHLLGPAARYPQKSRTTPLGPHLSKKSTASRLTKSTSNTNPGRKWRWKGAASKLLEGSATALSSIIVLSGAGYSYHKYYNAEILRKMEDAFASGYSTLELASLGRQVAFAHALSGPGTPAEHVEEDDDWIPRSEQDIVDDIVNGKTQGQYHLITGEKGTGKTSMLLKAMTRIDGEGVAMMEAHGDLEIFRVRLGKALNYQFHEDYIGSLFSVKGPRESTPLLDIERAFDRMEKIALRRQEQKGRPLVLIINGAHLLHDNEEGQHLLELIQQRAELWAASRLVTVVLNSNDWWITERLNWQASRLSITPVRDVPKDVAVTALRNFRAKLFGEDVSDETLNHIYSKIGGRLRFLIQVAKSQDMKMTCNSIIEKELRWFLSQCWVLGKDMNIKAQEQQEFCIAAMVLAKKLVVKEQEMSEDEQHDGKLPQIPLHESRQIVTRADFIRHHDQINIIAIDSDQMVQADSVAMQNVFRQICEMNGFEEHLQATTKRMQELESLSRTRELTLKDSGRYSMYHVDTSLNVPRLARDISSSTISLETNAVVPQDATQVSNKRTKITPNNNLSAIMQRVKNSAYSTLFT</sequence>
<evidence type="ECO:0000259" key="3">
    <source>
        <dbReference type="Pfam" id="PF24913"/>
    </source>
</evidence>
<dbReference type="OrthoDB" id="511599at2759"/>
<dbReference type="InterPro" id="IPR041664">
    <property type="entry name" value="AAA_16"/>
</dbReference>
<dbReference type="PANTHER" id="PTHR36168">
    <property type="entry name" value="CHROMOSOME 1, WHOLE GENOME SHOTGUN SEQUENCE"/>
    <property type="match status" value="1"/>
</dbReference>
<dbReference type="Pfam" id="PF13191">
    <property type="entry name" value="AAA_16"/>
    <property type="match status" value="1"/>
</dbReference>
<evidence type="ECO:0000313" key="5">
    <source>
        <dbReference type="Proteomes" id="UP000240883"/>
    </source>
</evidence>
<evidence type="ECO:0000313" key="4">
    <source>
        <dbReference type="EMBL" id="PSN63528.1"/>
    </source>
</evidence>
<dbReference type="AlphaFoldDB" id="A0A2T2NEQ7"/>
<dbReference type="PANTHER" id="PTHR36168:SF4">
    <property type="entry name" value="ORC1-LIKE AAA ATPASE DOMAIN-CONTAINING PROTEIN"/>
    <property type="match status" value="1"/>
</dbReference>
<reference evidence="4 5" key="1">
    <citation type="journal article" date="2018" name="Front. Microbiol.">
        <title>Genome-Wide Analysis of Corynespora cassiicola Leaf Fall Disease Putative Effectors.</title>
        <authorList>
            <person name="Lopez D."/>
            <person name="Ribeiro S."/>
            <person name="Label P."/>
            <person name="Fumanal B."/>
            <person name="Venisse J.S."/>
            <person name="Kohler A."/>
            <person name="de Oliveira R.R."/>
            <person name="Labutti K."/>
            <person name="Lipzen A."/>
            <person name="Lail K."/>
            <person name="Bauer D."/>
            <person name="Ohm R.A."/>
            <person name="Barry K.W."/>
            <person name="Spatafora J."/>
            <person name="Grigoriev I.V."/>
            <person name="Martin F.M."/>
            <person name="Pujade-Renaud V."/>
        </authorList>
    </citation>
    <scope>NUCLEOTIDE SEQUENCE [LARGE SCALE GENOMIC DNA]</scope>
    <source>
        <strain evidence="4 5">Philippines</strain>
    </source>
</reference>
<accession>A0A2T2NEQ7</accession>
<protein>
    <recommendedName>
        <fullName evidence="6">Orc1-like AAA ATPase domain-containing protein</fullName>
    </recommendedName>
</protein>
<proteinExistence type="predicted"/>
<feature type="domain" description="AAA protein C-terminal winged helix" evidence="3">
    <location>
        <begin position="384"/>
        <end position="500"/>
    </location>
</feature>
<evidence type="ECO:0000259" key="2">
    <source>
        <dbReference type="Pfam" id="PF13191"/>
    </source>
</evidence>
<evidence type="ECO:0000256" key="1">
    <source>
        <dbReference type="SAM" id="MobiDB-lite"/>
    </source>
</evidence>
<dbReference type="STRING" id="1448308.A0A2T2NEQ7"/>
<gene>
    <name evidence="4" type="ORF">BS50DRAFT_531477</name>
</gene>
<dbReference type="InterPro" id="IPR056808">
    <property type="entry name" value="HTH_AAA"/>
</dbReference>
<feature type="domain" description="Orc1-like AAA ATPase" evidence="2">
    <location>
        <begin position="150"/>
        <end position="286"/>
    </location>
</feature>
<dbReference type="InterPro" id="IPR027417">
    <property type="entry name" value="P-loop_NTPase"/>
</dbReference>
<organism evidence="4 5">
    <name type="scientific">Corynespora cassiicola Philippines</name>
    <dbReference type="NCBI Taxonomy" id="1448308"/>
    <lineage>
        <taxon>Eukaryota</taxon>
        <taxon>Fungi</taxon>
        <taxon>Dikarya</taxon>
        <taxon>Ascomycota</taxon>
        <taxon>Pezizomycotina</taxon>
        <taxon>Dothideomycetes</taxon>
        <taxon>Pleosporomycetidae</taxon>
        <taxon>Pleosporales</taxon>
        <taxon>Corynesporascaceae</taxon>
        <taxon>Corynespora</taxon>
    </lineage>
</organism>
<evidence type="ECO:0008006" key="6">
    <source>
        <dbReference type="Google" id="ProtNLM"/>
    </source>
</evidence>
<feature type="compositionally biased region" description="Polar residues" evidence="1">
    <location>
        <begin position="31"/>
        <end position="46"/>
    </location>
</feature>
<name>A0A2T2NEQ7_CORCC</name>
<keyword evidence="5" id="KW-1185">Reference proteome</keyword>
<dbReference type="Gene3D" id="3.40.50.300">
    <property type="entry name" value="P-loop containing nucleotide triphosphate hydrolases"/>
    <property type="match status" value="1"/>
</dbReference>
<dbReference type="EMBL" id="KZ678140">
    <property type="protein sequence ID" value="PSN63528.1"/>
    <property type="molecule type" value="Genomic_DNA"/>
</dbReference>
<dbReference type="Proteomes" id="UP000240883">
    <property type="component" value="Unassembled WGS sequence"/>
</dbReference>
<dbReference type="Pfam" id="PF24913">
    <property type="entry name" value="WHD_AAA_fung"/>
    <property type="match status" value="1"/>
</dbReference>
<dbReference type="SUPFAM" id="SSF52540">
    <property type="entry name" value="P-loop containing nucleoside triphosphate hydrolases"/>
    <property type="match status" value="1"/>
</dbReference>